<dbReference type="InterPro" id="IPR023168">
    <property type="entry name" value="GatB_Yqey_C_2"/>
</dbReference>
<dbReference type="GO" id="GO:0016884">
    <property type="term" value="F:carbon-nitrogen ligase activity, with glutamine as amido-N-donor"/>
    <property type="evidence" value="ECO:0007669"/>
    <property type="project" value="InterPro"/>
</dbReference>
<protein>
    <recommendedName>
        <fullName evidence="3">GatB/YqeY domain-containing protein</fullName>
    </recommendedName>
</protein>
<dbReference type="InterPro" id="IPR003789">
    <property type="entry name" value="Asn/Gln_tRNA_amidoTrase-B-like"/>
</dbReference>
<keyword evidence="2" id="KW-1185">Reference proteome</keyword>
<dbReference type="PANTHER" id="PTHR28055:SF1">
    <property type="entry name" value="ALTERED INHERITANCE OF MITOCHONDRIA PROTEIN 41, MITOCHONDRIAL"/>
    <property type="match status" value="1"/>
</dbReference>
<dbReference type="SUPFAM" id="SSF89095">
    <property type="entry name" value="GatB/YqeY motif"/>
    <property type="match status" value="1"/>
</dbReference>
<dbReference type="Gene3D" id="1.10.10.410">
    <property type="match status" value="1"/>
</dbReference>
<accession>A0A1I3ZL62</accession>
<proteinExistence type="predicted"/>
<dbReference type="PANTHER" id="PTHR28055">
    <property type="entry name" value="ALTERED INHERITANCE OF MITOCHONDRIA PROTEIN 41, MITOCHONDRIAL"/>
    <property type="match status" value="1"/>
</dbReference>
<sequence>MREKITDALKTALKSGDRERSGTLRLVNAAIQDRDIANRGTGKAAATDEEIMQILAKMVKQREESAKAFDDGKRPELAAKERSEIEIIRAFLPTQMDEAATAQAIKAAIAETGAAGVKDMGRVMAALREKYVGQMDFGKASGLVKGFLQG</sequence>
<dbReference type="InterPro" id="IPR019004">
    <property type="entry name" value="YqeY/Aim41"/>
</dbReference>
<evidence type="ECO:0008006" key="3">
    <source>
        <dbReference type="Google" id="ProtNLM"/>
    </source>
</evidence>
<dbReference type="OrthoDB" id="9788127at2"/>
<organism evidence="1 2">
    <name type="scientific">Neomesorhizobium albiziae</name>
    <dbReference type="NCBI Taxonomy" id="335020"/>
    <lineage>
        <taxon>Bacteria</taxon>
        <taxon>Pseudomonadati</taxon>
        <taxon>Pseudomonadota</taxon>
        <taxon>Alphaproteobacteria</taxon>
        <taxon>Hyphomicrobiales</taxon>
        <taxon>Phyllobacteriaceae</taxon>
        <taxon>Neomesorhizobium</taxon>
    </lineage>
</organism>
<evidence type="ECO:0000313" key="1">
    <source>
        <dbReference type="EMBL" id="SFK44804.1"/>
    </source>
</evidence>
<reference evidence="1 2" key="1">
    <citation type="submission" date="2016-10" db="EMBL/GenBank/DDBJ databases">
        <authorList>
            <person name="Varghese N."/>
            <person name="Submissions S."/>
        </authorList>
    </citation>
    <scope>NUCLEOTIDE SEQUENCE [LARGE SCALE GENOMIC DNA]</scope>
    <source>
        <strain evidence="1 2">DSM 21822</strain>
    </source>
</reference>
<dbReference type="Pfam" id="PF09424">
    <property type="entry name" value="YqeY"/>
    <property type="match status" value="1"/>
</dbReference>
<dbReference type="AlphaFoldDB" id="A0A1I3ZL62"/>
<name>A0A1I3ZL62_9HYPH</name>
<dbReference type="EMBL" id="FOSL01000006">
    <property type="protein sequence ID" value="SFK44804.1"/>
    <property type="molecule type" value="Genomic_DNA"/>
</dbReference>
<dbReference type="InterPro" id="IPR042184">
    <property type="entry name" value="YqeY/Aim41_N"/>
</dbReference>
<dbReference type="Gene3D" id="1.10.1510.10">
    <property type="entry name" value="Uncharacterised protein YqeY/AIM41 PF09424, N-terminal domain"/>
    <property type="match status" value="1"/>
</dbReference>
<gene>
    <name evidence="1" type="ORF">SAMN04488498_106182</name>
</gene>
<evidence type="ECO:0000313" key="2">
    <source>
        <dbReference type="Proteomes" id="UP000323300"/>
    </source>
</evidence>
<dbReference type="RefSeq" id="WP_149760535.1">
    <property type="nucleotide sequence ID" value="NZ_BSPE01000031.1"/>
</dbReference>
<dbReference type="Proteomes" id="UP000323300">
    <property type="component" value="Unassembled WGS sequence"/>
</dbReference>